<dbReference type="Proteomes" id="UP000316313">
    <property type="component" value="Chromosome"/>
</dbReference>
<evidence type="ECO:0000313" key="3">
    <source>
        <dbReference type="Proteomes" id="UP000316313"/>
    </source>
</evidence>
<dbReference type="InterPro" id="IPR016040">
    <property type="entry name" value="NAD(P)-bd_dom"/>
</dbReference>
<dbReference type="PANTHER" id="PTHR12126">
    <property type="entry name" value="NADH-UBIQUINONE OXIDOREDUCTASE 39 KDA SUBUNIT-RELATED"/>
    <property type="match status" value="1"/>
</dbReference>
<dbReference type="AlphaFoldDB" id="A0A4Y6UPS4"/>
<reference evidence="2 3" key="1">
    <citation type="submission" date="2019-03" db="EMBL/GenBank/DDBJ databases">
        <title>The complete genome sequence of Swingsia samuiensis NBRC107927(T).</title>
        <authorList>
            <person name="Chua K.-O."/>
            <person name="Chan K.-G."/>
            <person name="See-Too W.-S."/>
        </authorList>
    </citation>
    <scope>NUCLEOTIDE SEQUENCE [LARGE SCALE GENOMIC DNA]</scope>
    <source>
        <strain evidence="2 3">AH83</strain>
    </source>
</reference>
<dbReference type="EMBL" id="CP038141">
    <property type="protein sequence ID" value="QDH18035.1"/>
    <property type="molecule type" value="Genomic_DNA"/>
</dbReference>
<dbReference type="PANTHER" id="PTHR12126:SF11">
    <property type="entry name" value="NADH DEHYDROGENASE [UBIQUINONE] 1 ALPHA SUBCOMPLEX SUBUNIT 9, MITOCHONDRIAL"/>
    <property type="match status" value="1"/>
</dbReference>
<accession>A0A4Y6UPS4</accession>
<dbReference type="GO" id="GO:0044877">
    <property type="term" value="F:protein-containing complex binding"/>
    <property type="evidence" value="ECO:0007669"/>
    <property type="project" value="TreeGrafter"/>
</dbReference>
<name>A0A4Y6UPS4_9PROT</name>
<proteinExistence type="predicted"/>
<dbReference type="Gene3D" id="3.40.50.720">
    <property type="entry name" value="NAD(P)-binding Rossmann-like Domain"/>
    <property type="match status" value="2"/>
</dbReference>
<dbReference type="InterPro" id="IPR051207">
    <property type="entry name" value="ComplexI_NDUFA9_subunit"/>
</dbReference>
<dbReference type="Pfam" id="PF13460">
    <property type="entry name" value="NAD_binding_10"/>
    <property type="match status" value="1"/>
</dbReference>
<keyword evidence="3" id="KW-1185">Reference proteome</keyword>
<protein>
    <submittedName>
        <fullName evidence="2">NAD-dependent epimerase/dehydratase family protein</fullName>
    </submittedName>
</protein>
<dbReference type="KEGG" id="ssam:E3D00_06970"/>
<feature type="domain" description="NAD(P)-binding" evidence="1">
    <location>
        <begin position="7"/>
        <end position="78"/>
    </location>
</feature>
<dbReference type="InterPro" id="IPR036291">
    <property type="entry name" value="NAD(P)-bd_dom_sf"/>
</dbReference>
<evidence type="ECO:0000259" key="1">
    <source>
        <dbReference type="Pfam" id="PF13460"/>
    </source>
</evidence>
<dbReference type="OrthoDB" id="9811425at2"/>
<dbReference type="RefSeq" id="WP_141462417.1">
    <property type="nucleotide sequence ID" value="NZ_CP038141.1"/>
</dbReference>
<gene>
    <name evidence="2" type="ORF">E3D00_06970</name>
</gene>
<organism evidence="2 3">
    <name type="scientific">Swingsia samuiensis</name>
    <dbReference type="NCBI Taxonomy" id="1293412"/>
    <lineage>
        <taxon>Bacteria</taxon>
        <taxon>Pseudomonadati</taxon>
        <taxon>Pseudomonadota</taxon>
        <taxon>Alphaproteobacteria</taxon>
        <taxon>Acetobacterales</taxon>
        <taxon>Acetobacteraceae</taxon>
        <taxon>Swingsia</taxon>
    </lineage>
</organism>
<dbReference type="SUPFAM" id="SSF51735">
    <property type="entry name" value="NAD(P)-binding Rossmann-fold domains"/>
    <property type="match status" value="1"/>
</dbReference>
<evidence type="ECO:0000313" key="2">
    <source>
        <dbReference type="EMBL" id="QDH18035.1"/>
    </source>
</evidence>
<sequence length="291" mass="31728">MNICVIGANGRSGAALCRALIQRNLNVIAVVRSCGKLAPDLADACKAVRQADLTDAENLPIALENADLVINTAHAKYIPNILKATQAPVVALGSTRKFTRWMDDHGRGVLKGEQALIQDGRPSVILHPTMIYGAQGEDNVQRLATLLERLPIIPLPGGGKSLVQPIYQSDVTNSMIAAIDLIAKGRIKTPESIVIAGPKAVSYRTFVRMILYFAEMGGRPIISVPGWMLSAAAHLIQHMNKLPKITPEEVRRLLEDKNFDITRMENELGVKPVPLEYGLKKLLARPYLPPV</sequence>